<protein>
    <submittedName>
        <fullName evidence="1">Gliding motility-associated C-terminal domain-containing protein</fullName>
    </submittedName>
</protein>
<accession>A0A4Y8SL64</accession>
<dbReference type="EMBL" id="SOZE01000004">
    <property type="protein sequence ID" value="TFF39146.1"/>
    <property type="molecule type" value="Genomic_DNA"/>
</dbReference>
<reference evidence="1 2" key="1">
    <citation type="journal article" date="2017" name="Int. J. Syst. Evol. Microbiol.">
        <title>Mucilaginibacterpsychrotolerans sp. nov., isolated from peatlands.</title>
        <authorList>
            <person name="Deng Y."/>
            <person name="Shen L."/>
            <person name="Xu B."/>
            <person name="Liu Y."/>
            <person name="Gu Z."/>
            <person name="Liu H."/>
            <person name="Zhou Y."/>
        </authorList>
    </citation>
    <scope>NUCLEOTIDE SEQUENCE [LARGE SCALE GENOMIC DNA]</scope>
    <source>
        <strain evidence="1 2">NH7-4</strain>
    </source>
</reference>
<dbReference type="Proteomes" id="UP000297540">
    <property type="component" value="Unassembled WGS sequence"/>
</dbReference>
<dbReference type="NCBIfam" id="TIGR04131">
    <property type="entry name" value="Bac_Flav_CTERM"/>
    <property type="match status" value="1"/>
</dbReference>
<dbReference type="Pfam" id="PF13585">
    <property type="entry name" value="CHU_C"/>
    <property type="match status" value="1"/>
</dbReference>
<dbReference type="AlphaFoldDB" id="A0A4Y8SL64"/>
<proteinExistence type="predicted"/>
<evidence type="ECO:0000313" key="2">
    <source>
        <dbReference type="Proteomes" id="UP000297540"/>
    </source>
</evidence>
<name>A0A4Y8SL64_9SPHI</name>
<comment type="caution">
    <text evidence="1">The sequence shown here is derived from an EMBL/GenBank/DDBJ whole genome shotgun (WGS) entry which is preliminary data.</text>
</comment>
<organism evidence="1 2">
    <name type="scientific">Mucilaginibacter psychrotolerans</name>
    <dbReference type="NCBI Taxonomy" id="1524096"/>
    <lineage>
        <taxon>Bacteria</taxon>
        <taxon>Pseudomonadati</taxon>
        <taxon>Bacteroidota</taxon>
        <taxon>Sphingobacteriia</taxon>
        <taxon>Sphingobacteriales</taxon>
        <taxon>Sphingobacteriaceae</taxon>
        <taxon>Mucilaginibacter</taxon>
    </lineage>
</organism>
<evidence type="ECO:0000313" key="1">
    <source>
        <dbReference type="EMBL" id="TFF39146.1"/>
    </source>
</evidence>
<gene>
    <name evidence="1" type="ORF">E2R66_05865</name>
</gene>
<keyword evidence="2" id="KW-1185">Reference proteome</keyword>
<sequence length="604" mass="64652">MEIYFSNLWLRNLPCYCIVLLAMFYTVNSRAEGSKELASNGGNRAYLLSSTVANPSYPFPTPGTMKVYVKEGETIYVGSSTQGQNLGTINLRSPDGATYTSGNSKTVGFIGTRAQEVAGPQPNVGGYLAFTRTVLAGQGGIWEIDFISPNNGGDTGGNPPQLAVDAQWVQPSNRYIAAFDVTVRNAGNTAFLTGRVFTNVLTGILGTFDVGFNAILHILTKDGYHYTLDNNGQAGNGFTFFANNKGFRNADGTPSYKSVNNTSSPDVYNPANDDTPSDITHKIFFNTPAADLPASANTPVGTTWLVNVPVLPTLSNISFIGADGISGQTSTANPGGKIKFTATANGSYTISIDINRNGVFTDGIDRILSGTINAGSNEVVWDGQDGAGSVVPANAASYTININVSLFAAEVHFPFFDVERNLNGIKLTRTNGANSPDNTIYWDDSPITPNGVPSNPVTNTTGLSSLTNGHKWGGPALSSNDDDDFGNNKSIDTWAYVITSALAASLDVIVKAPNPDGVIFVPNIITPNNDGKNDIFEVKGIAGFPGSRLMIFNRWGNQVYKSENYANTWDANGLADGTYYYLLELNTGEPKRTVYKGWLYINRR</sequence>
<dbReference type="InterPro" id="IPR026341">
    <property type="entry name" value="T9SS_type_B"/>
</dbReference>